<evidence type="ECO:0000313" key="1">
    <source>
        <dbReference type="EMBL" id="QTN37243.1"/>
    </source>
</evidence>
<dbReference type="KEGG" id="cact:HZ995_07010"/>
<proteinExistence type="predicted"/>
<dbReference type="RefSeq" id="WP_209357951.1">
    <property type="nucleotide sequence ID" value="NZ_CP060010.1"/>
</dbReference>
<dbReference type="Gene3D" id="3.90.550.20">
    <property type="match status" value="1"/>
</dbReference>
<dbReference type="SUPFAM" id="SSF53448">
    <property type="entry name" value="Nucleotide-diphospho-sugar transferases"/>
    <property type="match status" value="1"/>
</dbReference>
<gene>
    <name evidence="1" type="ORF">HZ995_07010</name>
</gene>
<accession>A0A975I8G6</accession>
<dbReference type="EMBL" id="CP060010">
    <property type="protein sequence ID" value="QTN37243.1"/>
    <property type="molecule type" value="Genomic_DNA"/>
</dbReference>
<reference evidence="1" key="1">
    <citation type="submission" date="2020-07" db="EMBL/GenBank/DDBJ databases">
        <title>Genome sequences of bacteria associated with the marine, planktonic diatom Thalassiosira profunda strain ECT2AJA-044.</title>
        <authorList>
            <person name="Gargas C.B."/>
            <person name="Roberts W.R."/>
            <person name="Alverson A.J."/>
        </authorList>
    </citation>
    <scope>NUCLEOTIDE SEQUENCE</scope>
    <source>
        <strain evidence="1">ECT2AJA-044</strain>
    </source>
</reference>
<evidence type="ECO:0008006" key="3">
    <source>
        <dbReference type="Google" id="ProtNLM"/>
    </source>
</evidence>
<evidence type="ECO:0000313" key="2">
    <source>
        <dbReference type="Proteomes" id="UP000665026"/>
    </source>
</evidence>
<dbReference type="InterPro" id="IPR029044">
    <property type="entry name" value="Nucleotide-diphossugar_trans"/>
</dbReference>
<sequence>MADLPKIASLWIGGDLSWLEQLCLKSFADAGHQITLYSYAPIGNLPEGVLAGDANEIYPGEPMLRHAITGSPAIHADLWRLNMLQKTDQIWVDCDVYCRRPFDFDGDHVFGWEKPGLVCNAVLGLPQDSKTLSGLLKFFEDPYAIGPWLKPHQIEELEYEQNAGRPVHMTEQEWGFTGPGAVSWFLKDTGEIEHAQDKDVFFPVSFKDRNHLILSRFNIEDEITENTRAIHLWARRLKPRLRDNEDNKPRRGSFLDQMLKHHGIDHKEAPIPAKVSKFSGGSADPRFRAMIAIEALRGDESIAQLAKNNNVEPAEVRAWRTFLVQKAVKLFQ</sequence>
<dbReference type="AlphaFoldDB" id="A0A975I8G6"/>
<organism evidence="1 2">
    <name type="scientific">Cognatishimia activa</name>
    <dbReference type="NCBI Taxonomy" id="1715691"/>
    <lineage>
        <taxon>Bacteria</taxon>
        <taxon>Pseudomonadati</taxon>
        <taxon>Pseudomonadota</taxon>
        <taxon>Alphaproteobacteria</taxon>
        <taxon>Rhodobacterales</taxon>
        <taxon>Paracoccaceae</taxon>
        <taxon>Cognatishimia</taxon>
    </lineage>
</organism>
<protein>
    <recommendedName>
        <fullName evidence="3">Mannosyltransferase OCH1</fullName>
    </recommendedName>
</protein>
<name>A0A975I8G6_9RHOB</name>
<dbReference type="Proteomes" id="UP000665026">
    <property type="component" value="Chromosome"/>
</dbReference>